<dbReference type="EMBL" id="AP027081">
    <property type="protein sequence ID" value="BDU76651.1"/>
    <property type="molecule type" value="Genomic_DNA"/>
</dbReference>
<comment type="function">
    <text evidence="5">Responsible for synthesis of pseudouridine from uracil-55 in the psi GC loop of transfer RNAs.</text>
</comment>
<organism evidence="7 8">
    <name type="scientific">Mesoterricola sediminis</name>
    <dbReference type="NCBI Taxonomy" id="2927980"/>
    <lineage>
        <taxon>Bacteria</taxon>
        <taxon>Pseudomonadati</taxon>
        <taxon>Acidobacteriota</taxon>
        <taxon>Holophagae</taxon>
        <taxon>Holophagales</taxon>
        <taxon>Holophagaceae</taxon>
        <taxon>Mesoterricola</taxon>
    </lineage>
</organism>
<comment type="similarity">
    <text evidence="2 5">Belongs to the pseudouridine synthase TruB family. Type 1 subfamily.</text>
</comment>
<dbReference type="GO" id="GO:1990481">
    <property type="term" value="P:mRNA pseudouridine synthesis"/>
    <property type="evidence" value="ECO:0007669"/>
    <property type="project" value="TreeGrafter"/>
</dbReference>
<accession>A0AA48H382</accession>
<dbReference type="PANTHER" id="PTHR13767:SF2">
    <property type="entry name" value="PSEUDOURIDYLATE SYNTHASE TRUB1"/>
    <property type="match status" value="1"/>
</dbReference>
<dbReference type="Gene3D" id="3.30.2350.10">
    <property type="entry name" value="Pseudouridine synthase"/>
    <property type="match status" value="1"/>
</dbReference>
<evidence type="ECO:0000259" key="6">
    <source>
        <dbReference type="Pfam" id="PF01509"/>
    </source>
</evidence>
<dbReference type="GO" id="GO:0031119">
    <property type="term" value="P:tRNA pseudouridine synthesis"/>
    <property type="evidence" value="ECO:0007669"/>
    <property type="project" value="UniProtKB-UniRule"/>
</dbReference>
<feature type="domain" description="Pseudouridine synthase II N-terminal" evidence="6">
    <location>
        <begin position="37"/>
        <end position="176"/>
    </location>
</feature>
<gene>
    <name evidence="5" type="primary">truB</name>
    <name evidence="7" type="ORF">METESE_16090</name>
</gene>
<dbReference type="InterPro" id="IPR020103">
    <property type="entry name" value="PsdUridine_synth_cat_dom_sf"/>
</dbReference>
<comment type="catalytic activity">
    <reaction evidence="1 5">
        <text>uridine(55) in tRNA = pseudouridine(55) in tRNA</text>
        <dbReference type="Rhea" id="RHEA:42532"/>
        <dbReference type="Rhea" id="RHEA-COMP:10101"/>
        <dbReference type="Rhea" id="RHEA-COMP:10102"/>
        <dbReference type="ChEBI" id="CHEBI:65314"/>
        <dbReference type="ChEBI" id="CHEBI:65315"/>
        <dbReference type="EC" id="5.4.99.25"/>
    </reaction>
</comment>
<protein>
    <recommendedName>
        <fullName evidence="5">tRNA pseudouridine synthase B</fullName>
        <ecNumber evidence="5">5.4.99.25</ecNumber>
    </recommendedName>
    <alternativeName>
        <fullName evidence="5">tRNA pseudouridine(55) synthase</fullName>
        <shortName evidence="5">Psi55 synthase</shortName>
    </alternativeName>
    <alternativeName>
        <fullName evidence="5">tRNA pseudouridylate synthase</fullName>
    </alternativeName>
    <alternativeName>
        <fullName evidence="5">tRNA-uridine isomerase</fullName>
    </alternativeName>
</protein>
<dbReference type="Proteomes" id="UP001228113">
    <property type="component" value="Chromosome"/>
</dbReference>
<evidence type="ECO:0000256" key="1">
    <source>
        <dbReference type="ARBA" id="ARBA00000385"/>
    </source>
</evidence>
<evidence type="ECO:0000256" key="2">
    <source>
        <dbReference type="ARBA" id="ARBA00005642"/>
    </source>
</evidence>
<reference evidence="7" key="1">
    <citation type="journal article" date="2023" name="Int. J. Syst. Evol. Microbiol.">
        <title>Mesoterricola silvestris gen. nov., sp. nov., Mesoterricola sediminis sp. nov., Geothrix oryzae sp. nov., Geothrix edaphica sp. nov., Geothrix rubra sp. nov., and Geothrix limicola sp. nov., six novel members of Acidobacteriota isolated from soils.</title>
        <authorList>
            <person name="Itoh H."/>
            <person name="Sugisawa Y."/>
            <person name="Mise K."/>
            <person name="Xu Z."/>
            <person name="Kuniyasu M."/>
            <person name="Ushijima N."/>
            <person name="Kawano K."/>
            <person name="Kobayashi E."/>
            <person name="Shiratori Y."/>
            <person name="Masuda Y."/>
            <person name="Senoo K."/>
        </authorList>
    </citation>
    <scope>NUCLEOTIDE SEQUENCE</scope>
    <source>
        <strain evidence="7">W786</strain>
    </source>
</reference>
<keyword evidence="3 5" id="KW-0819">tRNA processing</keyword>
<evidence type="ECO:0000313" key="7">
    <source>
        <dbReference type="EMBL" id="BDU76651.1"/>
    </source>
</evidence>
<dbReference type="SUPFAM" id="SSF55120">
    <property type="entry name" value="Pseudouridine synthase"/>
    <property type="match status" value="1"/>
</dbReference>
<dbReference type="GO" id="GO:0003723">
    <property type="term" value="F:RNA binding"/>
    <property type="evidence" value="ECO:0007669"/>
    <property type="project" value="InterPro"/>
</dbReference>
<evidence type="ECO:0000256" key="3">
    <source>
        <dbReference type="ARBA" id="ARBA00022694"/>
    </source>
</evidence>
<dbReference type="KEGG" id="msea:METESE_16090"/>
<dbReference type="AlphaFoldDB" id="A0AA48H382"/>
<keyword evidence="8" id="KW-1185">Reference proteome</keyword>
<feature type="active site" description="Nucleophile" evidence="5">
    <location>
        <position position="44"/>
    </location>
</feature>
<evidence type="ECO:0000256" key="4">
    <source>
        <dbReference type="ARBA" id="ARBA00023235"/>
    </source>
</evidence>
<dbReference type="InterPro" id="IPR014780">
    <property type="entry name" value="tRNA_psdUridine_synth_TruB"/>
</dbReference>
<dbReference type="EC" id="5.4.99.25" evidence="5"/>
<dbReference type="Pfam" id="PF01509">
    <property type="entry name" value="TruB_N"/>
    <property type="match status" value="1"/>
</dbReference>
<evidence type="ECO:0000256" key="5">
    <source>
        <dbReference type="HAMAP-Rule" id="MF_01080"/>
    </source>
</evidence>
<dbReference type="HAMAP" id="MF_01080">
    <property type="entry name" value="TruB_bact"/>
    <property type="match status" value="1"/>
</dbReference>
<evidence type="ECO:0000313" key="8">
    <source>
        <dbReference type="Proteomes" id="UP001228113"/>
    </source>
</evidence>
<dbReference type="RefSeq" id="WP_243332620.1">
    <property type="nucleotide sequence ID" value="NZ_AP027081.1"/>
</dbReference>
<dbReference type="GO" id="GO:0160148">
    <property type="term" value="F:tRNA pseudouridine(55) synthase activity"/>
    <property type="evidence" value="ECO:0007669"/>
    <property type="project" value="UniProtKB-EC"/>
</dbReference>
<sequence>MIPGIRLVRKEIGQSSFDVVRGFKDRARQDGEPKLALGHGGTLDPFAEGLLVILAGQATRLMDLLHPLPKTYEADIAWGEETDSCDHLGLPVAQGPAPDPARLDEALAAFLGWTDQVPPATCAKKIGGEAAYRKAHRGEEVVLPPSRVFLLEARWLAHDLPRTSTLRITCRGGYYVRSLARDLGRALGSPAHLARLHRTAIGPWTDPGPGAEVLVQGADLLPWCAVRVLDDADQDHLLHGRPIPPGELLPPAWPLPPGFPDPGAPVAGLHGGRLTALLREREGRLWTAANLRGGL</sequence>
<name>A0AA48H382_9BACT</name>
<keyword evidence="4 5" id="KW-0413">Isomerase</keyword>
<dbReference type="NCBIfam" id="TIGR00431">
    <property type="entry name" value="TruB"/>
    <property type="match status" value="1"/>
</dbReference>
<dbReference type="InterPro" id="IPR002501">
    <property type="entry name" value="PsdUridine_synth_N"/>
</dbReference>
<dbReference type="PANTHER" id="PTHR13767">
    <property type="entry name" value="TRNA-PSEUDOURIDINE SYNTHASE"/>
    <property type="match status" value="1"/>
</dbReference>
<proteinExistence type="inferred from homology"/>